<dbReference type="OrthoDB" id="5075131at2759"/>
<sequence length="139" mass="15883">MTYDERWLMEAPPLSPESSAPGQDDSISSSTSIFNLSQYRDYQGKEISVHVIGEQTNALWQPQKCQALNGNQAEDYVDGLRKPEAPIVVFPVLPRAFYCNELRVKRCIKERGGRELIKAIGRQLWEWERLCGRSGKICH</sequence>
<dbReference type="EMBL" id="CABFJX010000024">
    <property type="protein sequence ID" value="VTT58685.1"/>
    <property type="molecule type" value="Genomic_DNA"/>
</dbReference>
<dbReference type="Proteomes" id="UP000760494">
    <property type="component" value="Unassembled WGS sequence"/>
</dbReference>
<comment type="caution">
    <text evidence="1">The sequence shown here is derived from an EMBL/GenBank/DDBJ whole genome shotgun (WGS) entry which is preliminary data.</text>
</comment>
<dbReference type="AlphaFoldDB" id="A0A2H3RXL8"/>
<reference evidence="1" key="1">
    <citation type="submission" date="2019-05" db="EMBL/GenBank/DDBJ databases">
        <authorList>
            <person name="Piombo E."/>
        </authorList>
    </citation>
    <scope>NUCLEOTIDE SEQUENCE</scope>
    <source>
        <strain evidence="1">C2S</strain>
    </source>
</reference>
<accession>A0A2H3RXL8</accession>
<evidence type="ECO:0000313" key="1">
    <source>
        <dbReference type="EMBL" id="VTT58685.1"/>
    </source>
</evidence>
<proteinExistence type="predicted"/>
<organism evidence="1 2">
    <name type="scientific">Fusarium fujikuroi</name>
    <name type="common">Bakanae and foot rot disease fungus</name>
    <name type="synonym">Gibberella fujikuroi</name>
    <dbReference type="NCBI Taxonomy" id="5127"/>
    <lineage>
        <taxon>Eukaryota</taxon>
        <taxon>Fungi</taxon>
        <taxon>Dikarya</taxon>
        <taxon>Ascomycota</taxon>
        <taxon>Pezizomycotina</taxon>
        <taxon>Sordariomycetes</taxon>
        <taxon>Hypocreomycetidae</taxon>
        <taxon>Hypocreales</taxon>
        <taxon>Nectriaceae</taxon>
        <taxon>Fusarium</taxon>
        <taxon>Fusarium fujikuroi species complex</taxon>
    </lineage>
</organism>
<gene>
    <name evidence="1" type="ORF">C2S_3617</name>
</gene>
<protein>
    <submittedName>
        <fullName evidence="1">Uncharacterized protein</fullName>
    </submittedName>
</protein>
<evidence type="ECO:0000313" key="2">
    <source>
        <dbReference type="Proteomes" id="UP000760494"/>
    </source>
</evidence>
<name>A0A2H3RXL8_FUSFU</name>